<dbReference type="Proteomes" id="UP000032512">
    <property type="component" value="Unassembled WGS sequence"/>
</dbReference>
<organism evidence="1 2">
    <name type="scientific">Mesobacillus subterraneus</name>
    <dbReference type="NCBI Taxonomy" id="285983"/>
    <lineage>
        <taxon>Bacteria</taxon>
        <taxon>Bacillati</taxon>
        <taxon>Bacillota</taxon>
        <taxon>Bacilli</taxon>
        <taxon>Bacillales</taxon>
        <taxon>Bacillaceae</taxon>
        <taxon>Mesobacillus</taxon>
    </lineage>
</organism>
<dbReference type="PATRIC" id="fig|285983.3.peg.3955"/>
<dbReference type="AlphaFoldDB" id="A0A0D6ZF00"/>
<dbReference type="EMBL" id="JXIQ01000005">
    <property type="protein sequence ID" value="KIY23830.1"/>
    <property type="molecule type" value="Genomic_DNA"/>
</dbReference>
<protein>
    <recommendedName>
        <fullName evidence="3">DNA-binding protein</fullName>
    </recommendedName>
</protein>
<accession>A0A0D6ZF00</accession>
<gene>
    <name evidence="1" type="ORF">UB32_00765</name>
</gene>
<dbReference type="RefSeq" id="WP_044390395.1">
    <property type="nucleotide sequence ID" value="NZ_JXIQ01000005.1"/>
</dbReference>
<sequence length="99" mass="11699">MRDLLTIQEAAALLQSYGIECHWHDVKKWAVEGKIKAKHENRVYKMDQDDVYEFLELLWKGTSYEIGISDETKISRLIQENKQLEKENKKLSQKLSSMK</sequence>
<evidence type="ECO:0000313" key="2">
    <source>
        <dbReference type="Proteomes" id="UP000032512"/>
    </source>
</evidence>
<reference evidence="1 2" key="1">
    <citation type="submission" date="2015-01" db="EMBL/GenBank/DDBJ databases">
        <title>Draft genome sequences of the supercritical CO2 tolerant bacteria Bacillus subterraneus MITOT1 and Bacillus cereus MIT0214.</title>
        <authorList>
            <person name="Peet K.C."/>
            <person name="Thompson J.R."/>
        </authorList>
    </citation>
    <scope>NUCLEOTIDE SEQUENCE [LARGE SCALE GENOMIC DNA]</scope>
    <source>
        <strain evidence="1 2">MITOT1</strain>
    </source>
</reference>
<proteinExistence type="predicted"/>
<comment type="caution">
    <text evidence="1">The sequence shown here is derived from an EMBL/GenBank/DDBJ whole genome shotgun (WGS) entry which is preliminary data.</text>
</comment>
<name>A0A0D6ZF00_9BACI</name>
<evidence type="ECO:0008006" key="3">
    <source>
        <dbReference type="Google" id="ProtNLM"/>
    </source>
</evidence>
<evidence type="ECO:0000313" key="1">
    <source>
        <dbReference type="EMBL" id="KIY23830.1"/>
    </source>
</evidence>
<keyword evidence="2" id="KW-1185">Reference proteome</keyword>
<dbReference type="OrthoDB" id="2940764at2"/>